<organism evidence="2 3">
    <name type="scientific">Nesterenkonia aethiopica</name>
    <dbReference type="NCBI Taxonomy" id="269144"/>
    <lineage>
        <taxon>Bacteria</taxon>
        <taxon>Bacillati</taxon>
        <taxon>Actinomycetota</taxon>
        <taxon>Actinomycetes</taxon>
        <taxon>Micrococcales</taxon>
        <taxon>Micrococcaceae</taxon>
        <taxon>Nesterenkonia</taxon>
    </lineage>
</organism>
<keyword evidence="1" id="KW-1133">Transmembrane helix</keyword>
<evidence type="ECO:0000256" key="1">
    <source>
        <dbReference type="SAM" id="Phobius"/>
    </source>
</evidence>
<keyword evidence="3" id="KW-1185">Reference proteome</keyword>
<dbReference type="RefSeq" id="WP_070158600.1">
    <property type="nucleotide sequence ID" value="NZ_BAAAVT010000014.1"/>
</dbReference>
<comment type="caution">
    <text evidence="2">The sequence shown here is derived from an EMBL/GenBank/DDBJ whole genome shotgun (WGS) entry which is preliminary data.</text>
</comment>
<protein>
    <submittedName>
        <fullName evidence="2">Uncharacterized protein</fullName>
    </submittedName>
</protein>
<proteinExistence type="predicted"/>
<reference evidence="3" key="1">
    <citation type="journal article" date="2019" name="Int. J. Syst. Evol. Microbiol.">
        <title>The Global Catalogue of Microorganisms (GCM) 10K type strain sequencing project: providing services to taxonomists for standard genome sequencing and annotation.</title>
        <authorList>
            <consortium name="The Broad Institute Genomics Platform"/>
            <consortium name="The Broad Institute Genome Sequencing Center for Infectious Disease"/>
            <person name="Wu L."/>
            <person name="Ma J."/>
        </authorList>
    </citation>
    <scope>NUCLEOTIDE SEQUENCE [LARGE SCALE GENOMIC DNA]</scope>
    <source>
        <strain evidence="3">JCM 14309</strain>
    </source>
</reference>
<accession>A0ABP6LZV9</accession>
<dbReference type="Proteomes" id="UP001500236">
    <property type="component" value="Unassembled WGS sequence"/>
</dbReference>
<evidence type="ECO:0000313" key="2">
    <source>
        <dbReference type="EMBL" id="GAA3069255.1"/>
    </source>
</evidence>
<sequence length="81" mass="9181">MPADPSRRRSGQPPERTVQTSRLSWFTVIAGFCIAATGAYFLWIGHSATWLSVVQIAVGIWMLYDGGHHLLRRRRLLGRDD</sequence>
<feature type="transmembrane region" description="Helical" evidence="1">
    <location>
        <begin position="23"/>
        <end position="43"/>
    </location>
</feature>
<feature type="transmembrane region" description="Helical" evidence="1">
    <location>
        <begin position="49"/>
        <end position="67"/>
    </location>
</feature>
<evidence type="ECO:0000313" key="3">
    <source>
        <dbReference type="Proteomes" id="UP001500236"/>
    </source>
</evidence>
<dbReference type="EMBL" id="BAAAVT010000014">
    <property type="protein sequence ID" value="GAA3069255.1"/>
    <property type="molecule type" value="Genomic_DNA"/>
</dbReference>
<keyword evidence="1" id="KW-0472">Membrane</keyword>
<name>A0ABP6LZV9_9MICC</name>
<gene>
    <name evidence="2" type="ORF">GCM10010529_22160</name>
</gene>
<keyword evidence="1" id="KW-0812">Transmembrane</keyword>